<evidence type="ECO:0000313" key="2">
    <source>
        <dbReference type="EMBL" id="WNM24926.1"/>
    </source>
</evidence>
<evidence type="ECO:0000313" key="4">
    <source>
        <dbReference type="Proteomes" id="UP001304125"/>
    </source>
</evidence>
<dbReference type="Proteomes" id="UP001303408">
    <property type="component" value="Chromosome"/>
</dbReference>
<sequence length="162" mass="16650">MTPLTWRRLALWVGVSVLLAWGAAALLLARGQAPVAVPLSLPIGCLIAGGIAIAWGWTVRAYQRGHRHHVDPMKALRTVAFAQACAYSGAVLGGGLGGYALALTAYWDHAPRRSIAIEALIAAAAAVAMLVAGVIAERWCRIDDDGDQHDAGPGAGAGAAPA</sequence>
<feature type="transmembrane region" description="Helical" evidence="1">
    <location>
        <begin position="39"/>
        <end position="58"/>
    </location>
</feature>
<reference evidence="2 4" key="1">
    <citation type="submission" date="2023-09" db="EMBL/GenBank/DDBJ databases">
        <title>Demequina sp. a novel bacteria isolated from Capsicum annuum.</title>
        <authorList>
            <person name="Humaira Z."/>
            <person name="Lee J."/>
            <person name="Cho D."/>
        </authorList>
    </citation>
    <scope>NUCLEOTIDE SEQUENCE [LARGE SCALE GENOMIC DNA]</scope>
    <source>
        <strain evidence="2 4">OYTSA14</strain>
        <strain evidence="3">PMTSA13</strain>
    </source>
</reference>
<keyword evidence="1" id="KW-0472">Membrane</keyword>
<proteinExistence type="predicted"/>
<protein>
    <submittedName>
        <fullName evidence="2">DUF3180 family protein</fullName>
    </submittedName>
</protein>
<name>A0AA96FA29_9MICO</name>
<keyword evidence="4" id="KW-1185">Reference proteome</keyword>
<evidence type="ECO:0000313" key="3">
    <source>
        <dbReference type="EMBL" id="WNM27833.1"/>
    </source>
</evidence>
<dbReference type="RefSeq" id="WP_313499426.1">
    <property type="nucleotide sequence ID" value="NZ_CP134879.1"/>
</dbReference>
<keyword evidence="1" id="KW-0812">Transmembrane</keyword>
<dbReference type="EMBL" id="CP134880">
    <property type="protein sequence ID" value="WNM27833.1"/>
    <property type="molecule type" value="Genomic_DNA"/>
</dbReference>
<keyword evidence="1" id="KW-1133">Transmembrane helix</keyword>
<dbReference type="KEGG" id="dcp:RN607_02165"/>
<dbReference type="InterPro" id="IPR021517">
    <property type="entry name" value="DUF3180"/>
</dbReference>
<accession>A0AA96FA29</accession>
<accession>A0AA96FDA9</accession>
<dbReference type="AlphaFoldDB" id="A0AA96FA29"/>
<feature type="transmembrane region" description="Helical" evidence="1">
    <location>
        <begin position="79"/>
        <end position="103"/>
    </location>
</feature>
<dbReference type="Proteomes" id="UP001304125">
    <property type="component" value="Chromosome"/>
</dbReference>
<gene>
    <name evidence="2" type="ORF">RN606_01890</name>
    <name evidence="3" type="ORF">RN607_02165</name>
</gene>
<organism evidence="2 4">
    <name type="scientific">Demequina capsici</name>
    <dbReference type="NCBI Taxonomy" id="3075620"/>
    <lineage>
        <taxon>Bacteria</taxon>
        <taxon>Bacillati</taxon>
        <taxon>Actinomycetota</taxon>
        <taxon>Actinomycetes</taxon>
        <taxon>Micrococcales</taxon>
        <taxon>Demequinaceae</taxon>
        <taxon>Demequina</taxon>
    </lineage>
</organism>
<evidence type="ECO:0000256" key="1">
    <source>
        <dbReference type="SAM" id="Phobius"/>
    </source>
</evidence>
<dbReference type="Pfam" id="PF11377">
    <property type="entry name" value="DUF3180"/>
    <property type="match status" value="1"/>
</dbReference>
<feature type="transmembrane region" description="Helical" evidence="1">
    <location>
        <begin position="115"/>
        <end position="136"/>
    </location>
</feature>
<dbReference type="EMBL" id="CP134879">
    <property type="protein sequence ID" value="WNM24926.1"/>
    <property type="molecule type" value="Genomic_DNA"/>
</dbReference>